<name>A0A4Q8LA99_9GAMM</name>
<reference evidence="1 2" key="1">
    <citation type="submission" date="2019-02" db="EMBL/GenBank/DDBJ databases">
        <title>WGS of Pseudoxanthomonas species novum from clinical isolates.</title>
        <authorList>
            <person name="Bernier A.-M."/>
            <person name="Bernard K."/>
            <person name="Vachon A."/>
        </authorList>
    </citation>
    <scope>NUCLEOTIDE SEQUENCE [LARGE SCALE GENOMIC DNA]</scope>
    <source>
        <strain evidence="1 2">NML171200</strain>
    </source>
</reference>
<protein>
    <submittedName>
        <fullName evidence="1">Uncharacterized protein</fullName>
    </submittedName>
</protein>
<gene>
    <name evidence="1" type="ORF">EA660_08935</name>
</gene>
<dbReference type="EMBL" id="SHMC01000003">
    <property type="protein sequence ID" value="TAA25562.1"/>
    <property type="molecule type" value="Genomic_DNA"/>
</dbReference>
<organism evidence="1 2">
    <name type="scientific">Pseudoxanthomonas winnipegensis</name>
    <dbReference type="NCBI Taxonomy" id="2480810"/>
    <lineage>
        <taxon>Bacteria</taxon>
        <taxon>Pseudomonadati</taxon>
        <taxon>Pseudomonadota</taxon>
        <taxon>Gammaproteobacteria</taxon>
        <taxon>Lysobacterales</taxon>
        <taxon>Lysobacteraceae</taxon>
        <taxon>Pseudoxanthomonas</taxon>
    </lineage>
</organism>
<dbReference type="Proteomes" id="UP000292627">
    <property type="component" value="Unassembled WGS sequence"/>
</dbReference>
<comment type="caution">
    <text evidence="1">The sequence shown here is derived from an EMBL/GenBank/DDBJ whole genome shotgun (WGS) entry which is preliminary data.</text>
</comment>
<proteinExistence type="predicted"/>
<dbReference type="RefSeq" id="WP_130551188.1">
    <property type="nucleotide sequence ID" value="NZ_SHMC01000003.1"/>
</dbReference>
<accession>A0A4Q8LA99</accession>
<dbReference type="AlphaFoldDB" id="A0A4Q8LA99"/>
<evidence type="ECO:0000313" key="2">
    <source>
        <dbReference type="Proteomes" id="UP000292627"/>
    </source>
</evidence>
<sequence length="81" mass="8781">MRKPAMTPLPPAMPPQLDAMLQALEQALPALVASHPAPGDFWNAFMQRLDDIEACAPPELDLTPRLNAMLAPHGMRIALAD</sequence>
<dbReference type="OrthoDB" id="5959600at2"/>
<evidence type="ECO:0000313" key="1">
    <source>
        <dbReference type="EMBL" id="TAA25562.1"/>
    </source>
</evidence>